<dbReference type="RefSeq" id="WP_073585381.1">
    <property type="nucleotide sequence ID" value="NZ_AP024897.1"/>
</dbReference>
<reference evidence="3" key="1">
    <citation type="submission" date="2016-12" db="EMBL/GenBank/DDBJ databases">
        <authorList>
            <person name="Rodrigo-Torres L."/>
            <person name="Arahal R.D."/>
            <person name="Lucena T."/>
        </authorList>
    </citation>
    <scope>NUCLEOTIDE SEQUENCE [LARGE SCALE GENOMIC DNA]</scope>
</reference>
<dbReference type="PROSITE" id="PS51340">
    <property type="entry name" value="MOSC"/>
    <property type="match status" value="1"/>
</dbReference>
<evidence type="ECO:0000259" key="1">
    <source>
        <dbReference type="PROSITE" id="PS51340"/>
    </source>
</evidence>
<proteinExistence type="predicted"/>
<dbReference type="Proteomes" id="UP000184600">
    <property type="component" value="Unassembled WGS sequence"/>
</dbReference>
<feature type="domain" description="MOSC" evidence="1">
    <location>
        <begin position="18"/>
        <end position="167"/>
    </location>
</feature>
<accession>A0A1M7YZF4</accession>
<dbReference type="OrthoDB" id="1550913at2"/>
<dbReference type="Pfam" id="PF03473">
    <property type="entry name" value="MOSC"/>
    <property type="match status" value="1"/>
</dbReference>
<dbReference type="GO" id="GO:0030170">
    <property type="term" value="F:pyridoxal phosphate binding"/>
    <property type="evidence" value="ECO:0007669"/>
    <property type="project" value="InterPro"/>
</dbReference>
<evidence type="ECO:0000313" key="2">
    <source>
        <dbReference type="EMBL" id="SHO57932.1"/>
    </source>
</evidence>
<gene>
    <name evidence="2" type="primary">yuaD</name>
    <name evidence="2" type="ORF">VQ7734_03702</name>
</gene>
<dbReference type="InterPro" id="IPR052716">
    <property type="entry name" value="MOSC_domain"/>
</dbReference>
<dbReference type="PANTHER" id="PTHR36930:SF1">
    <property type="entry name" value="MOSC DOMAIN-CONTAINING PROTEIN"/>
    <property type="match status" value="1"/>
</dbReference>
<dbReference type="Gene3D" id="2.40.33.20">
    <property type="entry name" value="PK beta-barrel domain-like"/>
    <property type="match status" value="1"/>
</dbReference>
<dbReference type="EMBL" id="FRFG01000049">
    <property type="protein sequence ID" value="SHO57932.1"/>
    <property type="molecule type" value="Genomic_DNA"/>
</dbReference>
<dbReference type="GO" id="GO:0003824">
    <property type="term" value="F:catalytic activity"/>
    <property type="evidence" value="ECO:0007669"/>
    <property type="project" value="InterPro"/>
</dbReference>
<organism evidence="2 3">
    <name type="scientific">Vibrio quintilis</name>
    <dbReference type="NCBI Taxonomy" id="1117707"/>
    <lineage>
        <taxon>Bacteria</taxon>
        <taxon>Pseudomonadati</taxon>
        <taxon>Pseudomonadota</taxon>
        <taxon>Gammaproteobacteria</taxon>
        <taxon>Vibrionales</taxon>
        <taxon>Vibrionaceae</taxon>
        <taxon>Vibrio</taxon>
    </lineage>
</organism>
<protein>
    <submittedName>
        <fullName evidence="2">Putative metal-sulfur cluster biosynthesis proteins YuaD</fullName>
    </submittedName>
</protein>
<dbReference type="AlphaFoldDB" id="A0A1M7YZF4"/>
<sequence length="179" mass="19685">MATVISVSKSVTHTFSKTLTDSIVMIEGEGVEGDAHRGKTVKHRSRVKKDPTQPNLRQVHLIHHELIQELSEKGFHVAPGVLGENITTQGIDLLALPEDTILRFPSGAEIQITGLRNPCPQIENFEKGLLSQVLDRDEQGNVVRKAGIMGIVLAGGIVSKDDQIQIMLPPEPHQKLKWV</sequence>
<dbReference type="InterPro" id="IPR011037">
    <property type="entry name" value="Pyrv_Knase-like_insert_dom_sf"/>
</dbReference>
<dbReference type="PANTHER" id="PTHR36930">
    <property type="entry name" value="METAL-SULFUR CLUSTER BIOSYNTHESIS PROTEINS YUAD-RELATED"/>
    <property type="match status" value="1"/>
</dbReference>
<dbReference type="InterPro" id="IPR005302">
    <property type="entry name" value="MoCF_Sase_C"/>
</dbReference>
<dbReference type="STRING" id="1117707.VQ7734_03702"/>
<dbReference type="GO" id="GO:0030151">
    <property type="term" value="F:molybdenum ion binding"/>
    <property type="evidence" value="ECO:0007669"/>
    <property type="project" value="InterPro"/>
</dbReference>
<keyword evidence="3" id="KW-1185">Reference proteome</keyword>
<name>A0A1M7YZF4_9VIBR</name>
<evidence type="ECO:0000313" key="3">
    <source>
        <dbReference type="Proteomes" id="UP000184600"/>
    </source>
</evidence>
<dbReference type="SUPFAM" id="SSF50800">
    <property type="entry name" value="PK beta-barrel domain-like"/>
    <property type="match status" value="1"/>
</dbReference>